<dbReference type="PROSITE" id="PS50878">
    <property type="entry name" value="RT_POL"/>
    <property type="match status" value="1"/>
</dbReference>
<dbReference type="GO" id="GO:0046872">
    <property type="term" value="F:metal ion binding"/>
    <property type="evidence" value="ECO:0007669"/>
    <property type="project" value="UniProtKB-KW"/>
</dbReference>
<dbReference type="GO" id="GO:0003723">
    <property type="term" value="F:RNA binding"/>
    <property type="evidence" value="ECO:0007669"/>
    <property type="project" value="InterPro"/>
</dbReference>
<evidence type="ECO:0000256" key="1">
    <source>
        <dbReference type="ARBA" id="ARBA00012493"/>
    </source>
</evidence>
<keyword evidence="3" id="KW-0548">Nucleotidyltransferase</keyword>
<dbReference type="Pfam" id="PF00078">
    <property type="entry name" value="RVT_1"/>
    <property type="match status" value="1"/>
</dbReference>
<reference evidence="13 14" key="1">
    <citation type="submission" date="2018-10" db="EMBL/GenBank/DDBJ databases">
        <title>Sequencing the genomes of 1000 actinobacteria strains.</title>
        <authorList>
            <person name="Klenk H.-P."/>
        </authorList>
    </citation>
    <scope>NUCLEOTIDE SEQUENCE [LARGE SCALE GENOMIC DNA]</scope>
    <source>
        <strain evidence="13 14">DSM 44343</strain>
    </source>
</reference>
<comment type="caution">
    <text evidence="13">The sequence shown here is derived from an EMBL/GenBank/DDBJ whole genome shotgun (WGS) entry which is preliminary data.</text>
</comment>
<feature type="region of interest" description="Disordered" evidence="11">
    <location>
        <begin position="1"/>
        <end position="24"/>
    </location>
</feature>
<dbReference type="Proteomes" id="UP000274762">
    <property type="component" value="Unassembled WGS sequence"/>
</dbReference>
<evidence type="ECO:0000256" key="11">
    <source>
        <dbReference type="SAM" id="MobiDB-lite"/>
    </source>
</evidence>
<keyword evidence="2" id="KW-0808">Transferase</keyword>
<evidence type="ECO:0000256" key="7">
    <source>
        <dbReference type="ARBA" id="ARBA00023118"/>
    </source>
</evidence>
<dbReference type="Gene3D" id="3.30.70.270">
    <property type="match status" value="1"/>
</dbReference>
<dbReference type="AlphaFoldDB" id="A0A495K4G2"/>
<comment type="function">
    <text evidence="8">Poorly processive, error-prone DNA polymerase involved in untargeted mutagenesis. Copies undamaged DNA at stalled replication forks, which arise in vivo from mismatched or misaligned primer ends. These misaligned primers can be extended by PolIV. Exhibits no 3'-5' exonuclease (proofreading) activity. May be involved in translesional synthesis, in conjunction with the beta clamp from PolIII.</text>
</comment>
<dbReference type="SUPFAM" id="SSF56672">
    <property type="entry name" value="DNA/RNA polymerases"/>
    <property type="match status" value="1"/>
</dbReference>
<dbReference type="EC" id="2.7.7.49" evidence="1"/>
<name>A0A495K4G2_WILMA</name>
<evidence type="ECO:0000313" key="13">
    <source>
        <dbReference type="EMBL" id="RKR96170.1"/>
    </source>
</evidence>
<keyword evidence="5" id="KW-0460">Magnesium</keyword>
<protein>
    <recommendedName>
        <fullName evidence="1">RNA-directed DNA polymerase</fullName>
        <ecNumber evidence="1">2.7.7.49</ecNumber>
    </recommendedName>
</protein>
<evidence type="ECO:0000256" key="9">
    <source>
        <dbReference type="ARBA" id="ARBA00034120"/>
    </source>
</evidence>
<gene>
    <name evidence="13" type="ORF">DFJ75_3009</name>
</gene>
<dbReference type="InterPro" id="IPR000477">
    <property type="entry name" value="RT_dom"/>
</dbReference>
<sequence length="437" mass="49160">MTTDSTHPGDSTDSAHPDDLGGLGPEIRIPARSLDLLINRLEVDPRWSVHALGDMLAATTAPATATALLGLLLEKFPERPEPEAVRRALWSMVIENRSHVFGELPTPEMTFALTPLADATDVARWLGLTVGELEWFADRGLWLRSKKTALAHYRYVTIPKRDGVRVIEAPKPHLREIQRRILREILDRIPPHRAAQGFVAGRSTASFAWPHSDRNVVLRVDLRNCFPTITSARVRAVFAAVGYRRTSRLLSEICTTATPPDVLRGLDFAHASLLRARHLPQGAPTSPALANLVMRTMDRRIWGYARHNNLHYSRYGDDLAISGDVMDAGQVLWTVLRIIADEGFTVHPDKTKIMYSHQRQQLAGLVVNDRPRVGRVDYDNLRALLHNAIRTGAHAQNRDDHPRFREHVYGKIAWIAATSPSRRNTLLAMAERVDWDR</sequence>
<dbReference type="EMBL" id="RBKV01000001">
    <property type="protein sequence ID" value="RKR96170.1"/>
    <property type="molecule type" value="Genomic_DNA"/>
</dbReference>
<dbReference type="GO" id="GO:0051607">
    <property type="term" value="P:defense response to virus"/>
    <property type="evidence" value="ECO:0007669"/>
    <property type="project" value="UniProtKB-KW"/>
</dbReference>
<accession>A0A495K4G2</accession>
<evidence type="ECO:0000259" key="12">
    <source>
        <dbReference type="PROSITE" id="PS50878"/>
    </source>
</evidence>
<keyword evidence="4" id="KW-0479">Metal-binding</keyword>
<dbReference type="InterPro" id="IPR043128">
    <property type="entry name" value="Rev_trsase/Diguanyl_cyclase"/>
</dbReference>
<dbReference type="GO" id="GO:0003964">
    <property type="term" value="F:RNA-directed DNA polymerase activity"/>
    <property type="evidence" value="ECO:0007669"/>
    <property type="project" value="UniProtKB-KW"/>
</dbReference>
<dbReference type="PRINTS" id="PR00866">
    <property type="entry name" value="RNADNAPOLMS"/>
</dbReference>
<dbReference type="RefSeq" id="WP_062800040.1">
    <property type="nucleotide sequence ID" value="NZ_CBCRXS010000005.1"/>
</dbReference>
<feature type="domain" description="Reverse transcriptase" evidence="12">
    <location>
        <begin position="139"/>
        <end position="367"/>
    </location>
</feature>
<feature type="compositionally biased region" description="Polar residues" evidence="11">
    <location>
        <begin position="1"/>
        <end position="12"/>
    </location>
</feature>
<dbReference type="InterPro" id="IPR051083">
    <property type="entry name" value="GrpII_Intron_Splice-Mob/Def"/>
</dbReference>
<evidence type="ECO:0000256" key="6">
    <source>
        <dbReference type="ARBA" id="ARBA00022918"/>
    </source>
</evidence>
<evidence type="ECO:0000256" key="4">
    <source>
        <dbReference type="ARBA" id="ARBA00022723"/>
    </source>
</evidence>
<dbReference type="PANTHER" id="PTHR34047">
    <property type="entry name" value="NUCLEAR INTRON MATURASE 1, MITOCHONDRIAL-RELATED"/>
    <property type="match status" value="1"/>
</dbReference>
<dbReference type="Gene3D" id="3.10.10.10">
    <property type="entry name" value="HIV Type 1 Reverse Transcriptase, subunit A, domain 1"/>
    <property type="match status" value="1"/>
</dbReference>
<keyword evidence="7" id="KW-0051">Antiviral defense</keyword>
<evidence type="ECO:0000256" key="3">
    <source>
        <dbReference type="ARBA" id="ARBA00022695"/>
    </source>
</evidence>
<keyword evidence="6 13" id="KW-0695">RNA-directed DNA polymerase</keyword>
<evidence type="ECO:0000256" key="8">
    <source>
        <dbReference type="ARBA" id="ARBA00025589"/>
    </source>
</evidence>
<evidence type="ECO:0000313" key="14">
    <source>
        <dbReference type="Proteomes" id="UP000274762"/>
    </source>
</evidence>
<evidence type="ECO:0000256" key="2">
    <source>
        <dbReference type="ARBA" id="ARBA00022679"/>
    </source>
</evidence>
<comment type="similarity">
    <text evidence="9">Belongs to the bacterial reverse transcriptase family.</text>
</comment>
<dbReference type="CDD" id="cd03487">
    <property type="entry name" value="RT_Bac_retron_II"/>
    <property type="match status" value="1"/>
</dbReference>
<proteinExistence type="inferred from homology"/>
<dbReference type="PANTHER" id="PTHR34047:SF7">
    <property type="entry name" value="RNA-DIRECTED DNA POLYMERASE"/>
    <property type="match status" value="1"/>
</dbReference>
<evidence type="ECO:0000256" key="10">
    <source>
        <dbReference type="ARBA" id="ARBA00048173"/>
    </source>
</evidence>
<comment type="catalytic activity">
    <reaction evidence="10">
        <text>DNA(n) + a 2'-deoxyribonucleoside 5'-triphosphate = DNA(n+1) + diphosphate</text>
        <dbReference type="Rhea" id="RHEA:22508"/>
        <dbReference type="Rhea" id="RHEA-COMP:17339"/>
        <dbReference type="Rhea" id="RHEA-COMP:17340"/>
        <dbReference type="ChEBI" id="CHEBI:33019"/>
        <dbReference type="ChEBI" id="CHEBI:61560"/>
        <dbReference type="ChEBI" id="CHEBI:173112"/>
        <dbReference type="EC" id="2.7.7.49"/>
    </reaction>
</comment>
<dbReference type="InterPro" id="IPR043502">
    <property type="entry name" value="DNA/RNA_pol_sf"/>
</dbReference>
<evidence type="ECO:0000256" key="5">
    <source>
        <dbReference type="ARBA" id="ARBA00022842"/>
    </source>
</evidence>
<organism evidence="13 14">
    <name type="scientific">Williamsia marianensis</name>
    <dbReference type="NCBI Taxonomy" id="85044"/>
    <lineage>
        <taxon>Bacteria</taxon>
        <taxon>Bacillati</taxon>
        <taxon>Actinomycetota</taxon>
        <taxon>Actinomycetes</taxon>
        <taxon>Mycobacteriales</taxon>
        <taxon>Nocardiaceae</taxon>
        <taxon>Williamsia</taxon>
    </lineage>
</organism>
<dbReference type="InterPro" id="IPR000123">
    <property type="entry name" value="Reverse_transcriptase_msDNA"/>
</dbReference>